<proteinExistence type="predicted"/>
<dbReference type="RefSeq" id="WP_135595093.1">
    <property type="nucleotide sequence ID" value="NZ_RQEZ01000088.1"/>
</dbReference>
<protein>
    <submittedName>
        <fullName evidence="2">FRG domain-containing protein</fullName>
    </submittedName>
</protein>
<dbReference type="InterPro" id="IPR014966">
    <property type="entry name" value="FRG-dom"/>
</dbReference>
<keyword evidence="3" id="KW-1185">Reference proteome</keyword>
<accession>A0A5F1YFH8</accession>
<dbReference type="SMART" id="SM00901">
    <property type="entry name" value="FRG"/>
    <property type="match status" value="1"/>
</dbReference>
<dbReference type="AlphaFoldDB" id="A0A5F1YFH8"/>
<organism evidence="2 3">
    <name type="scientific">Leptospira gomenensis</name>
    <dbReference type="NCBI Taxonomy" id="2484974"/>
    <lineage>
        <taxon>Bacteria</taxon>
        <taxon>Pseudomonadati</taxon>
        <taxon>Spirochaetota</taxon>
        <taxon>Spirochaetia</taxon>
        <taxon>Leptospirales</taxon>
        <taxon>Leptospiraceae</taxon>
        <taxon>Leptospira</taxon>
    </lineage>
</organism>
<dbReference type="Pfam" id="PF08867">
    <property type="entry name" value="FRG"/>
    <property type="match status" value="1"/>
</dbReference>
<evidence type="ECO:0000313" key="3">
    <source>
        <dbReference type="Proteomes" id="UP000298277"/>
    </source>
</evidence>
<dbReference type="Proteomes" id="UP000298277">
    <property type="component" value="Unassembled WGS sequence"/>
</dbReference>
<dbReference type="EMBL" id="RQFA01000010">
    <property type="protein sequence ID" value="TGK38492.1"/>
    <property type="molecule type" value="Genomic_DNA"/>
</dbReference>
<gene>
    <name evidence="2" type="ORF">EHQ17_02340</name>
</gene>
<feature type="domain" description="FRG" evidence="1">
    <location>
        <begin position="21"/>
        <end position="131"/>
    </location>
</feature>
<dbReference type="OrthoDB" id="9816036at2"/>
<sequence>MNFIETVKISKWSDLNDIEIAWSNALFRGHSDSNWVLDVSLIRAFQTRKKQYPKLNLTDEGNVLDEYYLYKEFRRRAHEYMSLFPENEDIVSWLALMQHYGTPTRLLDFTYSFFIALFFAYIDAIGDAVIWSIDDIFISTTASKLASAPDGLREDWLLFQHNYANSYLKDCFNKSKSGKEYDSIRQGVIMLEPEKPNHRLGIQQGLFLMPMDTSISFLENLEANYKLRSSYWTGKPVIKYILDLDLRSEALAHLMKMNITSETLFPGIDGYGRSILHKLWH</sequence>
<reference evidence="2" key="1">
    <citation type="journal article" date="2019" name="PLoS Negl. Trop. Dis.">
        <title>Revisiting the worldwide diversity of Leptospira species in the environment.</title>
        <authorList>
            <person name="Vincent A.T."/>
            <person name="Schiettekatte O."/>
            <person name="Bourhy P."/>
            <person name="Veyrier F.J."/>
            <person name="Picardeau M."/>
        </authorList>
    </citation>
    <scope>NUCLEOTIDE SEQUENCE [LARGE SCALE GENOMIC DNA]</scope>
    <source>
        <strain evidence="2">201800299</strain>
    </source>
</reference>
<evidence type="ECO:0000259" key="1">
    <source>
        <dbReference type="SMART" id="SM00901"/>
    </source>
</evidence>
<comment type="caution">
    <text evidence="2">The sequence shown here is derived from an EMBL/GenBank/DDBJ whole genome shotgun (WGS) entry which is preliminary data.</text>
</comment>
<evidence type="ECO:0000313" key="2">
    <source>
        <dbReference type="EMBL" id="TGK38492.1"/>
    </source>
</evidence>
<name>A0A5F1YFH8_9LEPT</name>